<dbReference type="RefSeq" id="WP_331791826.1">
    <property type="nucleotide sequence ID" value="NZ_JAZHOV010000005.1"/>
</dbReference>
<feature type="region of interest" description="Disordered" evidence="1">
    <location>
        <begin position="1"/>
        <end position="36"/>
    </location>
</feature>
<accession>A0ABU7V7F3</accession>
<dbReference type="Pfam" id="PF13031">
    <property type="entry name" value="DUF3892"/>
    <property type="match status" value="1"/>
</dbReference>
<name>A0ABU7V7F3_9MICO</name>
<protein>
    <submittedName>
        <fullName evidence="2">DUF3892 domain-containing protein</fullName>
    </submittedName>
</protein>
<keyword evidence="3" id="KW-1185">Reference proteome</keyword>
<dbReference type="EMBL" id="JAZHOV010000005">
    <property type="protein sequence ID" value="MEF2255604.1"/>
    <property type="molecule type" value="Genomic_DNA"/>
</dbReference>
<feature type="compositionally biased region" description="Basic and acidic residues" evidence="1">
    <location>
        <begin position="1"/>
        <end position="22"/>
    </location>
</feature>
<evidence type="ECO:0000313" key="3">
    <source>
        <dbReference type="Proteomes" id="UP001351900"/>
    </source>
</evidence>
<feature type="non-terminal residue" evidence="2">
    <location>
        <position position="1"/>
    </location>
</feature>
<reference evidence="2 3" key="1">
    <citation type="submission" date="2024-01" db="EMBL/GenBank/DDBJ databases">
        <title>the genome sequence of strain Microbacterium schleiferi NBRC 15075.</title>
        <authorList>
            <person name="Ding Y."/>
            <person name="Zhang G."/>
        </authorList>
    </citation>
    <scope>NUCLEOTIDE SEQUENCE [LARGE SCALE GENOMIC DNA]</scope>
    <source>
        <strain evidence="2 3">NBRC 15075</strain>
    </source>
</reference>
<organism evidence="2 3">
    <name type="scientific">Microbacterium schleiferi</name>
    <dbReference type="NCBI Taxonomy" id="69362"/>
    <lineage>
        <taxon>Bacteria</taxon>
        <taxon>Bacillati</taxon>
        <taxon>Actinomycetota</taxon>
        <taxon>Actinomycetes</taxon>
        <taxon>Micrococcales</taxon>
        <taxon>Microbacteriaceae</taxon>
        <taxon>Microbacterium</taxon>
    </lineage>
</organism>
<evidence type="ECO:0000313" key="2">
    <source>
        <dbReference type="EMBL" id="MEF2255604.1"/>
    </source>
</evidence>
<dbReference type="InterPro" id="IPR024997">
    <property type="entry name" value="DUF3892"/>
</dbReference>
<evidence type="ECO:0000256" key="1">
    <source>
        <dbReference type="SAM" id="MobiDB-lite"/>
    </source>
</evidence>
<gene>
    <name evidence="2" type="ORF">V2V91_10735</name>
</gene>
<dbReference type="Proteomes" id="UP001351900">
    <property type="component" value="Unassembled WGS sequence"/>
</dbReference>
<comment type="caution">
    <text evidence="2">The sequence shown here is derived from an EMBL/GenBank/DDBJ whole genome shotgun (WGS) entry which is preliminary data.</text>
</comment>
<sequence>TTPAKHSDARQRVTHSGKDRNGDITSIGTPGQYWSPRAKTGAISDIELGIHTYHVQWPEKRTEIRVVNGANGKYLRTDRDNTTRNNLADLPDL</sequence>
<proteinExistence type="predicted"/>